<evidence type="ECO:0000313" key="3">
    <source>
        <dbReference type="Proteomes" id="UP000618952"/>
    </source>
</evidence>
<organism evidence="2 3">
    <name type="scientific">Arenibacter arenosicollis</name>
    <dbReference type="NCBI Taxonomy" id="2762274"/>
    <lineage>
        <taxon>Bacteria</taxon>
        <taxon>Pseudomonadati</taxon>
        <taxon>Bacteroidota</taxon>
        <taxon>Flavobacteriia</taxon>
        <taxon>Flavobacteriales</taxon>
        <taxon>Flavobacteriaceae</taxon>
        <taxon>Arenibacter</taxon>
    </lineage>
</organism>
<sequence length="151" mass="17729">MQNGFRKGFKPSIVKFLAILMGICYLMNPLHQQFITVFHKISHGLDFPNFVIPHATPSDHQQLHGNHYHFYEQTFHDHVLLDLVSSFFEASNEDNRSDNSFFFTTELDKHLFCNLPLKYDIHIVITDNYYNMAEKNTQKGFFPKSVKPPLH</sequence>
<dbReference type="Proteomes" id="UP000618952">
    <property type="component" value="Unassembled WGS sequence"/>
</dbReference>
<reference evidence="2 3" key="1">
    <citation type="submission" date="2020-08" db="EMBL/GenBank/DDBJ databases">
        <title>Arenibacter gaetbuli sp. nov., isolated from a sand dune.</title>
        <authorList>
            <person name="Park S."/>
            <person name="Yoon J.-H."/>
        </authorList>
    </citation>
    <scope>NUCLEOTIDE SEQUENCE [LARGE SCALE GENOMIC DNA]</scope>
    <source>
        <strain evidence="2 3">BSSL-BM3</strain>
    </source>
</reference>
<proteinExistence type="predicted"/>
<evidence type="ECO:0000256" key="1">
    <source>
        <dbReference type="SAM" id="Phobius"/>
    </source>
</evidence>
<dbReference type="EMBL" id="JACLHY010000024">
    <property type="protein sequence ID" value="MBC8769907.1"/>
    <property type="molecule type" value="Genomic_DNA"/>
</dbReference>
<keyword evidence="1" id="KW-0472">Membrane</keyword>
<keyword evidence="1" id="KW-1133">Transmembrane helix</keyword>
<evidence type="ECO:0000313" key="2">
    <source>
        <dbReference type="EMBL" id="MBC8769907.1"/>
    </source>
</evidence>
<feature type="transmembrane region" description="Helical" evidence="1">
    <location>
        <begin position="12"/>
        <end position="30"/>
    </location>
</feature>
<accession>A0ABR7QSK4</accession>
<keyword evidence="3" id="KW-1185">Reference proteome</keyword>
<keyword evidence="1" id="KW-0812">Transmembrane</keyword>
<gene>
    <name evidence="2" type="ORF">H4O18_18055</name>
</gene>
<name>A0ABR7QSK4_9FLAO</name>
<dbReference type="RefSeq" id="WP_187587234.1">
    <property type="nucleotide sequence ID" value="NZ_JACLHY010000024.1"/>
</dbReference>
<comment type="caution">
    <text evidence="2">The sequence shown here is derived from an EMBL/GenBank/DDBJ whole genome shotgun (WGS) entry which is preliminary data.</text>
</comment>
<protein>
    <submittedName>
        <fullName evidence="2">Uncharacterized protein</fullName>
    </submittedName>
</protein>